<comment type="subcellular location">
    <subcellularLocation>
        <location evidence="1">Vacuole membrane</location>
        <topology evidence="1">Multi-pass membrane protein</topology>
    </subcellularLocation>
</comment>
<feature type="transmembrane region" description="Helical" evidence="10">
    <location>
        <begin position="174"/>
        <end position="191"/>
    </location>
</feature>
<dbReference type="GeneID" id="25910855"/>
<feature type="transmembrane region" description="Helical" evidence="10">
    <location>
        <begin position="439"/>
        <end position="459"/>
    </location>
</feature>
<keyword evidence="6" id="KW-0029">Amino-acid transport</keyword>
<feature type="transmembrane region" description="Helical" evidence="10">
    <location>
        <begin position="281"/>
        <end position="305"/>
    </location>
</feature>
<dbReference type="AlphaFoldDB" id="A0A0L0FK82"/>
<dbReference type="Proteomes" id="UP000054560">
    <property type="component" value="Unassembled WGS sequence"/>
</dbReference>
<evidence type="ECO:0000256" key="5">
    <source>
        <dbReference type="ARBA" id="ARBA00022692"/>
    </source>
</evidence>
<feature type="region of interest" description="Disordered" evidence="9">
    <location>
        <begin position="16"/>
        <end position="37"/>
    </location>
</feature>
<evidence type="ECO:0000313" key="12">
    <source>
        <dbReference type="EMBL" id="KNC77179.1"/>
    </source>
</evidence>
<feature type="transmembrane region" description="Helical" evidence="10">
    <location>
        <begin position="404"/>
        <end position="427"/>
    </location>
</feature>
<gene>
    <name evidence="12" type="ORF">SARC_10351</name>
</gene>
<feature type="transmembrane region" description="Helical" evidence="10">
    <location>
        <begin position="379"/>
        <end position="398"/>
    </location>
</feature>
<sequence>MSVKIDESVVELQTDADVNGKKGGDGDLGDTMSIGSTGSDTYEEKLIHGSGMLGTTMNMTNTIIGSGILSLPFSTSQVGWVLAAVLMFFGATFTWFGLHLLSAVADSVGGRQTSFGGSANVTYPWLVLVADLLVFFTMWAVCVVYMTIAAGLLPDVIRQFIDEDSESSPVYLEFWFWLLLCWLLAGSLSMLKSLWFLAYTSLVAVGCVFWTTFVVFAYSVGIFDPCDGIAEPCKGNTEAFIWDFQAIMRAFPVFVLAFCCGPVMFNIYNAMAEQSAKRMDIAAMATMMLTTSLYLIISFCGYFTYGNLVNSNILMSYPISVVASLARLGTAFVVTVSYPLLMHAARDSLIHAIGTCMGYAGKKEQGFEFTDTNTKLGNIGFYCTATALNLLAFLFAYFNIDINILLSITGAIGNVNLSFTIPGILYYKMFEENGWSMTRTLCVPFTIFGLVTTGISLWANFA</sequence>
<feature type="domain" description="Amino acid transporter transmembrane" evidence="11">
    <location>
        <begin position="49"/>
        <end position="458"/>
    </location>
</feature>
<feature type="transmembrane region" description="Helical" evidence="10">
    <location>
        <begin position="196"/>
        <end position="218"/>
    </location>
</feature>
<feature type="transmembrane region" description="Helical" evidence="10">
    <location>
        <begin position="250"/>
        <end position="269"/>
    </location>
</feature>
<feature type="transmembrane region" description="Helical" evidence="10">
    <location>
        <begin position="80"/>
        <end position="104"/>
    </location>
</feature>
<dbReference type="GO" id="GO:0005313">
    <property type="term" value="F:L-glutamate transmembrane transporter activity"/>
    <property type="evidence" value="ECO:0007669"/>
    <property type="project" value="TreeGrafter"/>
</dbReference>
<evidence type="ECO:0000256" key="10">
    <source>
        <dbReference type="SAM" id="Phobius"/>
    </source>
</evidence>
<evidence type="ECO:0000259" key="11">
    <source>
        <dbReference type="Pfam" id="PF01490"/>
    </source>
</evidence>
<keyword evidence="13" id="KW-1185">Reference proteome</keyword>
<evidence type="ECO:0000256" key="3">
    <source>
        <dbReference type="ARBA" id="ARBA00022448"/>
    </source>
</evidence>
<dbReference type="GO" id="GO:0015189">
    <property type="term" value="F:L-lysine transmembrane transporter activity"/>
    <property type="evidence" value="ECO:0007669"/>
    <property type="project" value="TreeGrafter"/>
</dbReference>
<reference evidence="12 13" key="1">
    <citation type="submission" date="2011-02" db="EMBL/GenBank/DDBJ databases">
        <title>The Genome Sequence of Sphaeroforma arctica JP610.</title>
        <authorList>
            <consortium name="The Broad Institute Genome Sequencing Platform"/>
            <person name="Russ C."/>
            <person name="Cuomo C."/>
            <person name="Young S.K."/>
            <person name="Zeng Q."/>
            <person name="Gargeya S."/>
            <person name="Alvarado L."/>
            <person name="Berlin A."/>
            <person name="Chapman S.B."/>
            <person name="Chen Z."/>
            <person name="Freedman E."/>
            <person name="Gellesch M."/>
            <person name="Goldberg J."/>
            <person name="Griggs A."/>
            <person name="Gujja S."/>
            <person name="Heilman E."/>
            <person name="Heiman D."/>
            <person name="Howarth C."/>
            <person name="Mehta T."/>
            <person name="Neiman D."/>
            <person name="Pearson M."/>
            <person name="Roberts A."/>
            <person name="Saif S."/>
            <person name="Shea T."/>
            <person name="Shenoy N."/>
            <person name="Sisk P."/>
            <person name="Stolte C."/>
            <person name="Sykes S."/>
            <person name="White J."/>
            <person name="Yandava C."/>
            <person name="Burger G."/>
            <person name="Gray M.W."/>
            <person name="Holland P.W.H."/>
            <person name="King N."/>
            <person name="Lang F.B.F."/>
            <person name="Roger A.J."/>
            <person name="Ruiz-Trillo I."/>
            <person name="Haas B."/>
            <person name="Nusbaum C."/>
            <person name="Birren B."/>
        </authorList>
    </citation>
    <scope>NUCLEOTIDE SEQUENCE [LARGE SCALE GENOMIC DNA]</scope>
    <source>
        <strain evidence="12 13">JP610</strain>
    </source>
</reference>
<evidence type="ECO:0000313" key="13">
    <source>
        <dbReference type="Proteomes" id="UP000054560"/>
    </source>
</evidence>
<keyword evidence="4" id="KW-0926">Vacuole</keyword>
<name>A0A0L0FK82_9EUKA</name>
<dbReference type="GO" id="GO:0005774">
    <property type="term" value="C:vacuolar membrane"/>
    <property type="evidence" value="ECO:0007669"/>
    <property type="project" value="UniProtKB-SubCell"/>
</dbReference>
<evidence type="ECO:0000256" key="2">
    <source>
        <dbReference type="ARBA" id="ARBA00008066"/>
    </source>
</evidence>
<dbReference type="RefSeq" id="XP_014151081.1">
    <property type="nucleotide sequence ID" value="XM_014295606.1"/>
</dbReference>
<dbReference type="PANTHER" id="PTHR22950:SF678">
    <property type="entry name" value="VACUOLAR AMINO ACID TRANSPORTER 5-RELATED"/>
    <property type="match status" value="1"/>
</dbReference>
<protein>
    <recommendedName>
        <fullName evidence="11">Amino acid transporter transmembrane domain-containing protein</fullName>
    </recommendedName>
</protein>
<evidence type="ECO:0000256" key="6">
    <source>
        <dbReference type="ARBA" id="ARBA00022970"/>
    </source>
</evidence>
<feature type="transmembrane region" description="Helical" evidence="10">
    <location>
        <begin position="317"/>
        <end position="341"/>
    </location>
</feature>
<dbReference type="Pfam" id="PF01490">
    <property type="entry name" value="Aa_trans"/>
    <property type="match status" value="1"/>
</dbReference>
<accession>A0A0L0FK82</accession>
<dbReference type="STRING" id="667725.A0A0L0FK82"/>
<dbReference type="GO" id="GO:0015194">
    <property type="term" value="F:L-serine transmembrane transporter activity"/>
    <property type="evidence" value="ECO:0007669"/>
    <property type="project" value="TreeGrafter"/>
</dbReference>
<evidence type="ECO:0000256" key="9">
    <source>
        <dbReference type="SAM" id="MobiDB-lite"/>
    </source>
</evidence>
<dbReference type="OrthoDB" id="438545at2759"/>
<dbReference type="GO" id="GO:0005302">
    <property type="term" value="F:L-tyrosine transmembrane transporter activity"/>
    <property type="evidence" value="ECO:0007669"/>
    <property type="project" value="TreeGrafter"/>
</dbReference>
<dbReference type="eggNOG" id="KOG1305">
    <property type="taxonomic scope" value="Eukaryota"/>
</dbReference>
<evidence type="ECO:0000256" key="8">
    <source>
        <dbReference type="ARBA" id="ARBA00023136"/>
    </source>
</evidence>
<keyword evidence="8 10" id="KW-0472">Membrane</keyword>
<proteinExistence type="inferred from homology"/>
<dbReference type="EMBL" id="KQ242813">
    <property type="protein sequence ID" value="KNC77179.1"/>
    <property type="molecule type" value="Genomic_DNA"/>
</dbReference>
<evidence type="ECO:0000256" key="1">
    <source>
        <dbReference type="ARBA" id="ARBA00004128"/>
    </source>
</evidence>
<evidence type="ECO:0000256" key="7">
    <source>
        <dbReference type="ARBA" id="ARBA00022989"/>
    </source>
</evidence>
<dbReference type="InterPro" id="IPR013057">
    <property type="entry name" value="AA_transpt_TM"/>
</dbReference>
<dbReference type="GO" id="GO:0061459">
    <property type="term" value="F:L-arginine transmembrane transporter activity"/>
    <property type="evidence" value="ECO:0007669"/>
    <property type="project" value="TreeGrafter"/>
</dbReference>
<dbReference type="PANTHER" id="PTHR22950">
    <property type="entry name" value="AMINO ACID TRANSPORTER"/>
    <property type="match status" value="1"/>
</dbReference>
<feature type="transmembrane region" description="Helical" evidence="10">
    <location>
        <begin position="125"/>
        <end position="154"/>
    </location>
</feature>
<dbReference type="GO" id="GO:0005290">
    <property type="term" value="F:L-histidine transmembrane transporter activity"/>
    <property type="evidence" value="ECO:0007669"/>
    <property type="project" value="TreeGrafter"/>
</dbReference>
<organism evidence="12 13">
    <name type="scientific">Sphaeroforma arctica JP610</name>
    <dbReference type="NCBI Taxonomy" id="667725"/>
    <lineage>
        <taxon>Eukaryota</taxon>
        <taxon>Ichthyosporea</taxon>
        <taxon>Ichthyophonida</taxon>
        <taxon>Sphaeroforma</taxon>
    </lineage>
</organism>
<keyword evidence="5 10" id="KW-0812">Transmembrane</keyword>
<keyword evidence="7 10" id="KW-1133">Transmembrane helix</keyword>
<evidence type="ECO:0000256" key="4">
    <source>
        <dbReference type="ARBA" id="ARBA00022554"/>
    </source>
</evidence>
<comment type="similarity">
    <text evidence="2">Belongs to the amino acid/polyamine transporter 2 family.</text>
</comment>
<keyword evidence="3" id="KW-0813">Transport</keyword>